<proteinExistence type="predicted"/>
<dbReference type="AlphaFoldDB" id="A0A0X1SXS5"/>
<sequence length="262" mass="28436">MRKNTARCDTPTGRPLCTGSYTCAYQTPLRAVLLVGATLGTFALLSIDSRAQAAGGSYIVDDGSLNDPGECNIDTWYKSSRHNASSGETALSQDCTPNSLPSLQFGADINRSRDDGQHQTLLSPHLKVSLLSRADLGLEAALSTALHFATARRHSLDGVELSVPLTYQPIDPLHLTVSGGWAQAYDDGRQHRALTWGTGVEYDVAHALTLVAERFGRQHGDQGWQTGPRLHIGEKLDIDLVVGHYLNGNRDRWLTTGATLRF</sequence>
<organism evidence="1 2">
    <name type="scientific">Pseudomonas agarici</name>
    <dbReference type="NCBI Taxonomy" id="46677"/>
    <lineage>
        <taxon>Bacteria</taxon>
        <taxon>Pseudomonadati</taxon>
        <taxon>Pseudomonadota</taxon>
        <taxon>Gammaproteobacteria</taxon>
        <taxon>Pseudomonadales</taxon>
        <taxon>Pseudomonadaceae</taxon>
        <taxon>Pseudomonas</taxon>
    </lineage>
</organism>
<dbReference type="STRING" id="46677.AWM79_04785"/>
<protein>
    <submittedName>
        <fullName evidence="1">Uncharacterized protein</fullName>
    </submittedName>
</protein>
<dbReference type="RefSeq" id="WP_017131183.1">
    <property type="nucleotide sequence ID" value="NZ_CP014135.1"/>
</dbReference>
<dbReference type="KEGG" id="pagb:AWM79_04785"/>
<accession>A0A0X1SXS5</accession>
<dbReference type="EMBL" id="CP014135">
    <property type="protein sequence ID" value="AMB84656.1"/>
    <property type="molecule type" value="Genomic_DNA"/>
</dbReference>
<dbReference type="Proteomes" id="UP000063229">
    <property type="component" value="Chromosome"/>
</dbReference>
<reference evidence="1 2" key="1">
    <citation type="submission" date="2016-01" db="EMBL/GenBank/DDBJ databases">
        <authorList>
            <person name="McClelland M."/>
            <person name="Jain A."/>
            <person name="Saraogi P."/>
            <person name="Mendelson R."/>
            <person name="Westerman R."/>
            <person name="SanMiguel P."/>
            <person name="Csonka L."/>
        </authorList>
    </citation>
    <scope>NUCLEOTIDE SEQUENCE [LARGE SCALE GENOMIC DNA]</scope>
    <source>
        <strain evidence="1 2">NCPPB 2472</strain>
    </source>
</reference>
<keyword evidence="2" id="KW-1185">Reference proteome</keyword>
<name>A0A0X1SXS5_PSEAA</name>
<evidence type="ECO:0000313" key="1">
    <source>
        <dbReference type="EMBL" id="AMB84656.1"/>
    </source>
</evidence>
<evidence type="ECO:0000313" key="2">
    <source>
        <dbReference type="Proteomes" id="UP000063229"/>
    </source>
</evidence>
<gene>
    <name evidence="1" type="ORF">AWM79_04785</name>
</gene>